<protein>
    <submittedName>
        <fullName evidence="2">Uncharacterized protein</fullName>
    </submittedName>
</protein>
<gene>
    <name evidence="2" type="ORF">CIRG_09522</name>
</gene>
<sequence>MVHSRHSRKKETRYIGPETSRRLHNPTSAPATLLSNLSRAVPNAPEFPASLGTGICMIGGWSDAHGYIAGDRVWVDKTEQHRSSFLTQ</sequence>
<evidence type="ECO:0000256" key="1">
    <source>
        <dbReference type="SAM" id="MobiDB-lite"/>
    </source>
</evidence>
<accession>A0A0J7BGG1</accession>
<feature type="compositionally biased region" description="Basic residues" evidence="1">
    <location>
        <begin position="1"/>
        <end position="11"/>
    </location>
</feature>
<proteinExistence type="predicted"/>
<name>A0A0J7BGG1_COCIT</name>
<dbReference type="Proteomes" id="UP000054565">
    <property type="component" value="Unassembled WGS sequence"/>
</dbReference>
<organism evidence="2 3">
    <name type="scientific">Coccidioides immitis RMSCC 2394</name>
    <dbReference type="NCBI Taxonomy" id="404692"/>
    <lineage>
        <taxon>Eukaryota</taxon>
        <taxon>Fungi</taxon>
        <taxon>Dikarya</taxon>
        <taxon>Ascomycota</taxon>
        <taxon>Pezizomycotina</taxon>
        <taxon>Eurotiomycetes</taxon>
        <taxon>Eurotiomycetidae</taxon>
        <taxon>Onygenales</taxon>
        <taxon>Onygenaceae</taxon>
        <taxon>Coccidioides</taxon>
    </lineage>
</organism>
<evidence type="ECO:0000313" key="3">
    <source>
        <dbReference type="Proteomes" id="UP000054565"/>
    </source>
</evidence>
<dbReference type="EMBL" id="DS028099">
    <property type="protein sequence ID" value="KMP09352.1"/>
    <property type="molecule type" value="Genomic_DNA"/>
</dbReference>
<feature type="region of interest" description="Disordered" evidence="1">
    <location>
        <begin position="1"/>
        <end position="29"/>
    </location>
</feature>
<evidence type="ECO:0000313" key="2">
    <source>
        <dbReference type="EMBL" id="KMP09352.1"/>
    </source>
</evidence>
<reference evidence="3" key="1">
    <citation type="journal article" date="2010" name="Genome Res.">
        <title>Population genomic sequencing of Coccidioides fungi reveals recent hybridization and transposon control.</title>
        <authorList>
            <person name="Neafsey D.E."/>
            <person name="Barker B.M."/>
            <person name="Sharpton T.J."/>
            <person name="Stajich J.E."/>
            <person name="Park D.J."/>
            <person name="Whiston E."/>
            <person name="Hung C.-Y."/>
            <person name="McMahan C."/>
            <person name="White J."/>
            <person name="Sykes S."/>
            <person name="Heiman D."/>
            <person name="Young S."/>
            <person name="Zeng Q."/>
            <person name="Abouelleil A."/>
            <person name="Aftuck L."/>
            <person name="Bessette D."/>
            <person name="Brown A."/>
            <person name="FitzGerald M."/>
            <person name="Lui A."/>
            <person name="Macdonald J.P."/>
            <person name="Priest M."/>
            <person name="Orbach M.J."/>
            <person name="Galgiani J.N."/>
            <person name="Kirkland T.N."/>
            <person name="Cole G.T."/>
            <person name="Birren B.W."/>
            <person name="Henn M.R."/>
            <person name="Taylor J.W."/>
            <person name="Rounsley S.D."/>
        </authorList>
    </citation>
    <scope>NUCLEOTIDE SEQUENCE [LARGE SCALE GENOMIC DNA]</scope>
    <source>
        <strain evidence="3">RMSCC 2394</strain>
    </source>
</reference>
<dbReference type="AlphaFoldDB" id="A0A0J7BGG1"/>